<dbReference type="PANTHER" id="PTHR30287">
    <property type="entry name" value="MEMBRANE COMPONENT OF PREDICTED ABC SUPERFAMILY METABOLITE UPTAKE TRANSPORTER"/>
    <property type="match status" value="1"/>
</dbReference>
<feature type="transmembrane region" description="Helical" evidence="6">
    <location>
        <begin position="773"/>
        <end position="795"/>
    </location>
</feature>
<evidence type="ECO:0000256" key="4">
    <source>
        <dbReference type="ARBA" id="ARBA00022989"/>
    </source>
</evidence>
<protein>
    <submittedName>
        <fullName evidence="8">Drug:proton antiporter</fullName>
    </submittedName>
</protein>
<feature type="transmembrane region" description="Helical" evidence="6">
    <location>
        <begin position="807"/>
        <end position="827"/>
    </location>
</feature>
<proteinExistence type="predicted"/>
<name>A0ABQ5LQ35_9RHOB</name>
<feature type="transmembrane region" description="Helical" evidence="6">
    <location>
        <begin position="306"/>
        <end position="339"/>
    </location>
</feature>
<evidence type="ECO:0000256" key="1">
    <source>
        <dbReference type="ARBA" id="ARBA00004651"/>
    </source>
</evidence>
<keyword evidence="4 6" id="KW-1133">Transmembrane helix</keyword>
<feature type="transmembrane region" description="Helical" evidence="6">
    <location>
        <begin position="261"/>
        <end position="285"/>
    </location>
</feature>
<comment type="subcellular location">
    <subcellularLocation>
        <location evidence="1">Cell membrane</location>
        <topology evidence="1">Multi-pass membrane protein</topology>
    </subcellularLocation>
</comment>
<keyword evidence="5 6" id="KW-0472">Membrane</keyword>
<keyword evidence="2" id="KW-1003">Cell membrane</keyword>
<feature type="transmembrane region" description="Helical" evidence="6">
    <location>
        <begin position="397"/>
        <end position="420"/>
    </location>
</feature>
<gene>
    <name evidence="8" type="ORF">STA1M1_00360</name>
</gene>
<dbReference type="PANTHER" id="PTHR30287:SF1">
    <property type="entry name" value="INNER MEMBRANE PROTEIN"/>
    <property type="match status" value="1"/>
</dbReference>
<comment type="caution">
    <text evidence="8">The sequence shown here is derived from an EMBL/GenBank/DDBJ whole genome shotgun (WGS) entry which is preliminary data.</text>
</comment>
<dbReference type="Pfam" id="PF02687">
    <property type="entry name" value="FtsX"/>
    <property type="match status" value="2"/>
</dbReference>
<keyword evidence="3 6" id="KW-0812">Transmembrane</keyword>
<sequence>MSLGVAMRIARRELGGGLKGFRIFLACLALGVAAIAAVGTVRASIEAGLAREGAVLLGGDGRVEYTYRRATDAERAYLDSVAEIVTEVIDFRSMAQLDDGSDRALTQVKAVDGAWPIYGAPVFDPPMATDTLFAGQGGLPGAAMSPLLIDRLELAPGDRFRLGDQDFVLMAALVSVPDNASAGFGFGPPTLVRSADLAASGLIREGTLFNAEYRLKLPPGADLDAVQAGVQEALAEGAPRWRDARNGTPGVSNAVERLGRFLVLVGLAGLAVGGVGISAAVRAYLDEKTETIATLKVLGAARGTIFAIYAMQIGVLTALGIVIGLVIGAGLPLAFAPMISAALPVPVELGAEPGPLVEAALYGALAAALFTLWPLARAQDIRVAALYRDAATGLSRWPRPTILLATVLLLAALVGLAALFSGTPTITLAAAGGIFGAFLLLVLAGWAVRRFARWAAGRRGLRGRPTLRMALASVGGPGNDAASVVLSLGLGLSVLAAVGQIDNNLRGAIQRELPSVAPSFFVVDIQPDQIDALRTRVEGDPGVSRMDTAPMLRGIITTINGQPAQEVAGDHWVVRGDRGVTYSEALPDRTTLTEGEWWPEGYAGAPLISFSANEAAEIGLRIGDEMGVNILGREITGTVASFRAVDFTNAGMGFTIAMNPSALAGAPHSWIATIYAGQDAEAALMRDLSRTWPNITVISVRDAIGAVTGLMGQVAAAITYGALITLVTGAVVLIGAAAAGERARTYEAAVLKTLGAPRAIVLANFALRSATLGAAAGLVAVFAGGIAGWAVSRYVMETEFAFDPGSALLIVLGGVAVTMLAGLAFAWRPLSASPAGVLRARE</sequence>
<keyword evidence="9" id="KW-1185">Reference proteome</keyword>
<accession>A0ABQ5LQ35</accession>
<reference evidence="8" key="1">
    <citation type="journal article" date="2023" name="Int. J. Syst. Evol. Microbiol.">
        <title>Sinisalibacter aestuarii sp. nov., isolated from estuarine sediment of the Arakawa River.</title>
        <authorList>
            <person name="Arafat S.T."/>
            <person name="Hirano S."/>
            <person name="Sato A."/>
            <person name="Takeuchi K."/>
            <person name="Yasuda T."/>
            <person name="Terahara T."/>
            <person name="Hamada M."/>
            <person name="Kobayashi T."/>
        </authorList>
    </citation>
    <scope>NUCLEOTIDE SEQUENCE</scope>
    <source>
        <strain evidence="8">B-399</strain>
    </source>
</reference>
<feature type="transmembrane region" description="Helical" evidence="6">
    <location>
        <begin position="359"/>
        <end position="376"/>
    </location>
</feature>
<evidence type="ECO:0000256" key="5">
    <source>
        <dbReference type="ARBA" id="ARBA00023136"/>
    </source>
</evidence>
<feature type="domain" description="ABC3 transporter permease C-terminal" evidence="7">
    <location>
        <begin position="722"/>
        <end position="834"/>
    </location>
</feature>
<feature type="transmembrane region" description="Helical" evidence="6">
    <location>
        <begin position="426"/>
        <end position="448"/>
    </location>
</feature>
<dbReference type="EMBL" id="BROH01000001">
    <property type="protein sequence ID" value="GKY86167.1"/>
    <property type="molecule type" value="Genomic_DNA"/>
</dbReference>
<evidence type="ECO:0000256" key="3">
    <source>
        <dbReference type="ARBA" id="ARBA00022692"/>
    </source>
</evidence>
<dbReference type="InterPro" id="IPR003838">
    <property type="entry name" value="ABC3_permease_C"/>
</dbReference>
<dbReference type="InterPro" id="IPR038766">
    <property type="entry name" value="Membrane_comp_ABC_pdt"/>
</dbReference>
<feature type="transmembrane region" description="Helical" evidence="6">
    <location>
        <begin position="717"/>
        <end position="737"/>
    </location>
</feature>
<dbReference type="Proteomes" id="UP001144205">
    <property type="component" value="Unassembled WGS sequence"/>
</dbReference>
<evidence type="ECO:0000256" key="6">
    <source>
        <dbReference type="SAM" id="Phobius"/>
    </source>
</evidence>
<dbReference type="RefSeq" id="WP_281840140.1">
    <property type="nucleotide sequence ID" value="NZ_BROH01000001.1"/>
</dbReference>
<evidence type="ECO:0000313" key="9">
    <source>
        <dbReference type="Proteomes" id="UP001144205"/>
    </source>
</evidence>
<evidence type="ECO:0000256" key="2">
    <source>
        <dbReference type="ARBA" id="ARBA00022475"/>
    </source>
</evidence>
<evidence type="ECO:0000259" key="7">
    <source>
        <dbReference type="Pfam" id="PF02687"/>
    </source>
</evidence>
<organism evidence="8 9">
    <name type="scientific">Sinisalibacter aestuarii</name>
    <dbReference type="NCBI Taxonomy" id="2949426"/>
    <lineage>
        <taxon>Bacteria</taxon>
        <taxon>Pseudomonadati</taxon>
        <taxon>Pseudomonadota</taxon>
        <taxon>Alphaproteobacteria</taxon>
        <taxon>Rhodobacterales</taxon>
        <taxon>Roseobacteraceae</taxon>
        <taxon>Sinisalibacter</taxon>
    </lineage>
</organism>
<feature type="domain" description="ABC3 transporter permease C-terminal" evidence="7">
    <location>
        <begin position="265"/>
        <end position="377"/>
    </location>
</feature>
<evidence type="ECO:0000313" key="8">
    <source>
        <dbReference type="EMBL" id="GKY86167.1"/>
    </source>
</evidence>